<dbReference type="EMBL" id="JBBWWR010000006">
    <property type="protein sequence ID" value="KAK8964972.1"/>
    <property type="molecule type" value="Genomic_DNA"/>
</dbReference>
<keyword evidence="2" id="KW-1185">Reference proteome</keyword>
<evidence type="ECO:0000313" key="1">
    <source>
        <dbReference type="EMBL" id="KAK8964972.1"/>
    </source>
</evidence>
<gene>
    <name evidence="1" type="ORF">KSP40_PGU021141</name>
</gene>
<reference evidence="1 2" key="1">
    <citation type="journal article" date="2022" name="Nat. Plants">
        <title>Genomes of leafy and leafless Platanthera orchids illuminate the evolution of mycoheterotrophy.</title>
        <authorList>
            <person name="Li M.H."/>
            <person name="Liu K.W."/>
            <person name="Li Z."/>
            <person name="Lu H.C."/>
            <person name="Ye Q.L."/>
            <person name="Zhang D."/>
            <person name="Wang J.Y."/>
            <person name="Li Y.F."/>
            <person name="Zhong Z.M."/>
            <person name="Liu X."/>
            <person name="Yu X."/>
            <person name="Liu D.K."/>
            <person name="Tu X.D."/>
            <person name="Liu B."/>
            <person name="Hao Y."/>
            <person name="Liao X.Y."/>
            <person name="Jiang Y.T."/>
            <person name="Sun W.H."/>
            <person name="Chen J."/>
            <person name="Chen Y.Q."/>
            <person name="Ai Y."/>
            <person name="Zhai J.W."/>
            <person name="Wu S.S."/>
            <person name="Zhou Z."/>
            <person name="Hsiao Y.Y."/>
            <person name="Wu W.L."/>
            <person name="Chen Y.Y."/>
            <person name="Lin Y.F."/>
            <person name="Hsu J.L."/>
            <person name="Li C.Y."/>
            <person name="Wang Z.W."/>
            <person name="Zhao X."/>
            <person name="Zhong W.Y."/>
            <person name="Ma X.K."/>
            <person name="Ma L."/>
            <person name="Huang J."/>
            <person name="Chen G.Z."/>
            <person name="Huang M.Z."/>
            <person name="Huang L."/>
            <person name="Peng D.H."/>
            <person name="Luo Y.B."/>
            <person name="Zou S.Q."/>
            <person name="Chen S.P."/>
            <person name="Lan S."/>
            <person name="Tsai W.C."/>
            <person name="Van de Peer Y."/>
            <person name="Liu Z.J."/>
        </authorList>
    </citation>
    <scope>NUCLEOTIDE SEQUENCE [LARGE SCALE GENOMIC DNA]</scope>
    <source>
        <strain evidence="1">Lor288</strain>
    </source>
</reference>
<dbReference type="Proteomes" id="UP001412067">
    <property type="component" value="Unassembled WGS sequence"/>
</dbReference>
<comment type="caution">
    <text evidence="1">The sequence shown here is derived from an EMBL/GenBank/DDBJ whole genome shotgun (WGS) entry which is preliminary data.</text>
</comment>
<sequence>MLCANLIWLCADPSKKTKNIQSSLSRNFSADPCLPCLPCPRDQVASSSRLLAPVRRSPLPSNSAAEILIAIGRGASLQDLWLASVLRRMGSPRPNLLRSQSCQLHCQRGR</sequence>
<organism evidence="1 2">
    <name type="scientific">Platanthera guangdongensis</name>
    <dbReference type="NCBI Taxonomy" id="2320717"/>
    <lineage>
        <taxon>Eukaryota</taxon>
        <taxon>Viridiplantae</taxon>
        <taxon>Streptophyta</taxon>
        <taxon>Embryophyta</taxon>
        <taxon>Tracheophyta</taxon>
        <taxon>Spermatophyta</taxon>
        <taxon>Magnoliopsida</taxon>
        <taxon>Liliopsida</taxon>
        <taxon>Asparagales</taxon>
        <taxon>Orchidaceae</taxon>
        <taxon>Orchidoideae</taxon>
        <taxon>Orchideae</taxon>
        <taxon>Orchidinae</taxon>
        <taxon>Platanthera</taxon>
    </lineage>
</organism>
<accession>A0ABR2MM84</accession>
<protein>
    <submittedName>
        <fullName evidence="1">Uncharacterized protein</fullName>
    </submittedName>
</protein>
<evidence type="ECO:0000313" key="2">
    <source>
        <dbReference type="Proteomes" id="UP001412067"/>
    </source>
</evidence>
<proteinExistence type="predicted"/>
<name>A0ABR2MM84_9ASPA</name>